<feature type="non-terminal residue" evidence="1">
    <location>
        <position position="1"/>
    </location>
</feature>
<dbReference type="AlphaFoldDB" id="A0A2I0KCC7"/>
<keyword evidence="2" id="KW-1185">Reference proteome</keyword>
<organism evidence="1 2">
    <name type="scientific">Punica granatum</name>
    <name type="common">Pomegranate</name>
    <dbReference type="NCBI Taxonomy" id="22663"/>
    <lineage>
        <taxon>Eukaryota</taxon>
        <taxon>Viridiplantae</taxon>
        <taxon>Streptophyta</taxon>
        <taxon>Embryophyta</taxon>
        <taxon>Tracheophyta</taxon>
        <taxon>Spermatophyta</taxon>
        <taxon>Magnoliopsida</taxon>
        <taxon>eudicotyledons</taxon>
        <taxon>Gunneridae</taxon>
        <taxon>Pentapetalae</taxon>
        <taxon>rosids</taxon>
        <taxon>malvids</taxon>
        <taxon>Myrtales</taxon>
        <taxon>Lythraceae</taxon>
        <taxon>Punica</taxon>
    </lineage>
</organism>
<evidence type="ECO:0000313" key="1">
    <source>
        <dbReference type="EMBL" id="PKI66194.1"/>
    </source>
</evidence>
<dbReference type="Proteomes" id="UP000233551">
    <property type="component" value="Unassembled WGS sequence"/>
</dbReference>
<reference evidence="1 2" key="1">
    <citation type="submission" date="2017-11" db="EMBL/GenBank/DDBJ databases">
        <title>De-novo sequencing of pomegranate (Punica granatum L.) genome.</title>
        <authorList>
            <person name="Akparov Z."/>
            <person name="Amiraslanov A."/>
            <person name="Hajiyeva S."/>
            <person name="Abbasov M."/>
            <person name="Kaur K."/>
            <person name="Hamwieh A."/>
            <person name="Solovyev V."/>
            <person name="Salamov A."/>
            <person name="Braich B."/>
            <person name="Kosarev P."/>
            <person name="Mahmoud A."/>
            <person name="Hajiyev E."/>
            <person name="Babayeva S."/>
            <person name="Izzatullayeva V."/>
            <person name="Mammadov A."/>
            <person name="Mammadov A."/>
            <person name="Sharifova S."/>
            <person name="Ojaghi J."/>
            <person name="Eynullazada K."/>
            <person name="Bayramov B."/>
            <person name="Abdulazimova A."/>
            <person name="Shahmuradov I."/>
        </authorList>
    </citation>
    <scope>NUCLEOTIDE SEQUENCE [LARGE SCALE GENOMIC DNA]</scope>
    <source>
        <strain evidence="2">cv. AG2017</strain>
        <tissue evidence="1">Leaf</tissue>
    </source>
</reference>
<name>A0A2I0KCC7_PUNGR</name>
<protein>
    <submittedName>
        <fullName evidence="1">Uncharacterized protein</fullName>
    </submittedName>
</protein>
<sequence>HCGDYVEEPLLSRCFGPSLSSSGLLKTESPHHTVPQLLLDLTSGILGQPVSALVGTILEASWSFRCKPGRGTVLDL</sequence>
<accession>A0A2I0KCC7</accession>
<gene>
    <name evidence="1" type="ORF">CRG98_013447</name>
</gene>
<comment type="caution">
    <text evidence="1">The sequence shown here is derived from an EMBL/GenBank/DDBJ whole genome shotgun (WGS) entry which is preliminary data.</text>
</comment>
<dbReference type="EMBL" id="PGOL01000684">
    <property type="protein sequence ID" value="PKI66194.1"/>
    <property type="molecule type" value="Genomic_DNA"/>
</dbReference>
<proteinExistence type="predicted"/>
<evidence type="ECO:0000313" key="2">
    <source>
        <dbReference type="Proteomes" id="UP000233551"/>
    </source>
</evidence>